<proteinExistence type="predicted"/>
<dbReference type="EMBL" id="CP055899">
    <property type="protein sequence ID" value="QKX56697.1"/>
    <property type="molecule type" value="Genomic_DNA"/>
</dbReference>
<feature type="transmembrane region" description="Helical" evidence="5">
    <location>
        <begin position="88"/>
        <end position="106"/>
    </location>
</feature>
<feature type="domain" description="Fatty acid hydroxylase" evidence="6">
    <location>
        <begin position="179"/>
        <end position="325"/>
    </location>
</feature>
<evidence type="ECO:0000259" key="6">
    <source>
        <dbReference type="Pfam" id="PF04116"/>
    </source>
</evidence>
<evidence type="ECO:0000256" key="2">
    <source>
        <dbReference type="ARBA" id="ARBA00022692"/>
    </source>
</evidence>
<reference evidence="8" key="1">
    <citation type="submission" date="2020-06" db="EMBL/GenBank/DDBJ databases">
        <title>A chromosome-scale genome assembly of Talaromyces rugulosus W13939.</title>
        <authorList>
            <person name="Wang B."/>
            <person name="Guo L."/>
            <person name="Ye K."/>
            <person name="Wang L."/>
        </authorList>
    </citation>
    <scope>NUCLEOTIDE SEQUENCE [LARGE SCALE GENOMIC DNA]</scope>
    <source>
        <strain evidence="8">W13939</strain>
    </source>
</reference>
<dbReference type="InterPro" id="IPR006694">
    <property type="entry name" value="Fatty_acid_hydroxylase"/>
</dbReference>
<evidence type="ECO:0000256" key="4">
    <source>
        <dbReference type="ARBA" id="ARBA00023136"/>
    </source>
</evidence>
<dbReference type="OrthoDB" id="6354873at2759"/>
<keyword evidence="3 5" id="KW-1133">Transmembrane helix</keyword>
<dbReference type="PANTHER" id="PTHR11863">
    <property type="entry name" value="STEROL DESATURASE"/>
    <property type="match status" value="1"/>
</dbReference>
<feature type="transmembrane region" description="Helical" evidence="5">
    <location>
        <begin position="170"/>
        <end position="190"/>
    </location>
</feature>
<keyword evidence="4 5" id="KW-0472">Membrane</keyword>
<comment type="subcellular location">
    <subcellularLocation>
        <location evidence="1">Membrane</location>
    </subcellularLocation>
</comment>
<keyword evidence="2 5" id="KW-0812">Transmembrane</keyword>
<dbReference type="KEGG" id="trg:TRUGW13939_03803"/>
<dbReference type="Proteomes" id="UP000509510">
    <property type="component" value="Chromosome II"/>
</dbReference>
<dbReference type="GO" id="GO:0005506">
    <property type="term" value="F:iron ion binding"/>
    <property type="evidence" value="ECO:0007669"/>
    <property type="project" value="InterPro"/>
</dbReference>
<dbReference type="GO" id="GO:0016491">
    <property type="term" value="F:oxidoreductase activity"/>
    <property type="evidence" value="ECO:0007669"/>
    <property type="project" value="InterPro"/>
</dbReference>
<sequence length="348" mass="40630">MATNRPSKDSMKSTWHTASRDTWTRYHWILHLLGVDPHDSQKQAPVHSKSEKIPYFMQWSAHRFILFYAALPLVLHQAYAFVTGRTLNPIATFSLYFLSINFNVIVEARVIARLGYIYGFLDGDKAPRDGIPDVGVTQVAQSLVKTTGSRLVLAIYLSYNRNQLPLDISWRWLLLETSLYGIILDFWFYWYHRTAHDVGFFWKYHRRHHLTKHPNSLLAAYSDHEQEVVEMVMIPLLTYSCLKLMGLPMSFYEWWICQQYVVFSEVIGHSGLRLHLTVPSPVSWLLEMGGAVLVVEDHDLHHRKGWRKSHNYGKQTRLWDAIFGTCHERIESCSENVNYNDTASMPLW</sequence>
<evidence type="ECO:0000313" key="8">
    <source>
        <dbReference type="Proteomes" id="UP000509510"/>
    </source>
</evidence>
<feature type="transmembrane region" description="Helical" evidence="5">
    <location>
        <begin position="64"/>
        <end position="82"/>
    </location>
</feature>
<name>A0A7H8QRT6_TALRU</name>
<evidence type="ECO:0000256" key="5">
    <source>
        <dbReference type="SAM" id="Phobius"/>
    </source>
</evidence>
<dbReference type="GO" id="GO:0016020">
    <property type="term" value="C:membrane"/>
    <property type="evidence" value="ECO:0007669"/>
    <property type="project" value="UniProtKB-SubCell"/>
</dbReference>
<dbReference type="GeneID" id="55991306"/>
<accession>A0A7H8QRT6</accession>
<dbReference type="RefSeq" id="XP_035342875.1">
    <property type="nucleotide sequence ID" value="XM_035486982.1"/>
</dbReference>
<organism evidence="7 8">
    <name type="scientific">Talaromyces rugulosus</name>
    <name type="common">Penicillium rugulosum</name>
    <dbReference type="NCBI Taxonomy" id="121627"/>
    <lineage>
        <taxon>Eukaryota</taxon>
        <taxon>Fungi</taxon>
        <taxon>Dikarya</taxon>
        <taxon>Ascomycota</taxon>
        <taxon>Pezizomycotina</taxon>
        <taxon>Eurotiomycetes</taxon>
        <taxon>Eurotiomycetidae</taxon>
        <taxon>Eurotiales</taxon>
        <taxon>Trichocomaceae</taxon>
        <taxon>Talaromyces</taxon>
        <taxon>Talaromyces sect. Islandici</taxon>
    </lineage>
</organism>
<dbReference type="Pfam" id="PF04116">
    <property type="entry name" value="FA_hydroxylase"/>
    <property type="match status" value="1"/>
</dbReference>
<protein>
    <recommendedName>
        <fullName evidence="6">Fatty acid hydroxylase domain-containing protein</fullName>
    </recommendedName>
</protein>
<keyword evidence="8" id="KW-1185">Reference proteome</keyword>
<gene>
    <name evidence="7" type="ORF">TRUGW13939_03803</name>
</gene>
<dbReference type="GO" id="GO:0008610">
    <property type="term" value="P:lipid biosynthetic process"/>
    <property type="evidence" value="ECO:0007669"/>
    <property type="project" value="InterPro"/>
</dbReference>
<evidence type="ECO:0000256" key="1">
    <source>
        <dbReference type="ARBA" id="ARBA00004370"/>
    </source>
</evidence>
<evidence type="ECO:0000313" key="7">
    <source>
        <dbReference type="EMBL" id="QKX56697.1"/>
    </source>
</evidence>
<evidence type="ECO:0000256" key="3">
    <source>
        <dbReference type="ARBA" id="ARBA00022989"/>
    </source>
</evidence>
<dbReference type="InterPro" id="IPR050307">
    <property type="entry name" value="Sterol_Desaturase_Related"/>
</dbReference>
<dbReference type="AlphaFoldDB" id="A0A7H8QRT6"/>